<dbReference type="Proteomes" id="UP001524478">
    <property type="component" value="Unassembled WGS sequence"/>
</dbReference>
<keyword evidence="3" id="KW-1185">Reference proteome</keyword>
<feature type="transmembrane region" description="Helical" evidence="1">
    <location>
        <begin position="6"/>
        <end position="25"/>
    </location>
</feature>
<dbReference type="RefSeq" id="WP_256312557.1">
    <property type="nucleotide sequence ID" value="NZ_JANGAC010000017.1"/>
</dbReference>
<evidence type="ECO:0000313" key="3">
    <source>
        <dbReference type="Proteomes" id="UP001524478"/>
    </source>
</evidence>
<gene>
    <name evidence="2" type="ORF">NE686_17835</name>
</gene>
<comment type="caution">
    <text evidence="2">The sequence shown here is derived from an EMBL/GenBank/DDBJ whole genome shotgun (WGS) entry which is preliminary data.</text>
</comment>
<sequence length="254" mass="30123">MYNVIYYSFFIGGTLLVGLRIYLYIRKFSDISRIYHELKSLILENQKHFLDSNFDLKFLDDRTYEPIVNGDLKEFILQNIEDEKTKNSMVHLIYALRLELKYREDTRHFTSNIIPAYKPLNRRVTYYCLYIGLACLISSWIVHPNAEAETLNKYKSKGINSIEERHQENITSESISIPIKEKKAIHHFFSGYEYIFVLDIEDLGVNNHRITVSPTLYEKKSTGDLVNVECKYITRTDRYKNNTTHYVEYIKLLD</sequence>
<evidence type="ECO:0000313" key="2">
    <source>
        <dbReference type="EMBL" id="MCQ4924966.1"/>
    </source>
</evidence>
<evidence type="ECO:0000256" key="1">
    <source>
        <dbReference type="SAM" id="Phobius"/>
    </source>
</evidence>
<organism evidence="2 3">
    <name type="scientific">Tissierella carlieri</name>
    <dbReference type="NCBI Taxonomy" id="689904"/>
    <lineage>
        <taxon>Bacteria</taxon>
        <taxon>Bacillati</taxon>
        <taxon>Bacillota</taxon>
        <taxon>Tissierellia</taxon>
        <taxon>Tissierellales</taxon>
        <taxon>Tissierellaceae</taxon>
        <taxon>Tissierella</taxon>
    </lineage>
</organism>
<keyword evidence="1" id="KW-1133">Transmembrane helix</keyword>
<feature type="transmembrane region" description="Helical" evidence="1">
    <location>
        <begin position="124"/>
        <end position="142"/>
    </location>
</feature>
<proteinExistence type="predicted"/>
<reference evidence="2 3" key="1">
    <citation type="submission" date="2022-06" db="EMBL/GenBank/DDBJ databases">
        <title>Isolation of gut microbiota from human fecal samples.</title>
        <authorList>
            <person name="Pamer E.G."/>
            <person name="Barat B."/>
            <person name="Waligurski E."/>
            <person name="Medina S."/>
            <person name="Paddock L."/>
            <person name="Mostad J."/>
        </authorList>
    </citation>
    <scope>NUCLEOTIDE SEQUENCE [LARGE SCALE GENOMIC DNA]</scope>
    <source>
        <strain evidence="2 3">DFI.7.95</strain>
    </source>
</reference>
<keyword evidence="1" id="KW-0472">Membrane</keyword>
<accession>A0ABT1SEQ8</accession>
<keyword evidence="1" id="KW-0812">Transmembrane</keyword>
<protein>
    <submittedName>
        <fullName evidence="2">Uncharacterized protein</fullName>
    </submittedName>
</protein>
<name>A0ABT1SEQ8_9FIRM</name>
<dbReference type="EMBL" id="JANGAC010000017">
    <property type="protein sequence ID" value="MCQ4924966.1"/>
    <property type="molecule type" value="Genomic_DNA"/>
</dbReference>